<evidence type="ECO:0000256" key="8">
    <source>
        <dbReference type="ARBA" id="ARBA00063950"/>
    </source>
</evidence>
<evidence type="ECO:0000259" key="12">
    <source>
        <dbReference type="PROSITE" id="PS50184"/>
    </source>
</evidence>
<feature type="compositionally biased region" description="Polar residues" evidence="10">
    <location>
        <begin position="2215"/>
        <end position="2228"/>
    </location>
</feature>
<evidence type="ECO:0000256" key="7">
    <source>
        <dbReference type="ARBA" id="ARBA00023180"/>
    </source>
</evidence>
<comment type="subunit">
    <text evidence="8">Homomultimer; disulfide-linked. The N- and C-terminus mediate their assembly into higher order structures to form filaments. The CTCK domains of two polypeptides associate in the endoplasmic reticulum to generate intermolecularly disulfide-bonded dimers. These dimers progress to the Golgi apparatus, which is a more acidic environment than the endoplasmic reticulum. Under acidic conditions, the N-termini form non-covalent intermolecular interactions that juxtapose assemblies from different CTCK-linked dimers to produce long, disulfide-linked polymers that remain highly compact until secretion.</text>
</comment>
<evidence type="ECO:0000256" key="6">
    <source>
        <dbReference type="ARBA" id="ARBA00023157"/>
    </source>
</evidence>
<feature type="region of interest" description="Disordered" evidence="10">
    <location>
        <begin position="1628"/>
        <end position="1680"/>
    </location>
</feature>
<dbReference type="InterPro" id="IPR058753">
    <property type="entry name" value="TIL_OTOGL_Mucin"/>
</dbReference>
<feature type="compositionally biased region" description="Low complexity" evidence="10">
    <location>
        <begin position="1902"/>
        <end position="1951"/>
    </location>
</feature>
<feature type="domain" description="VWFD" evidence="13">
    <location>
        <begin position="2701"/>
        <end position="2885"/>
    </location>
</feature>
<dbReference type="CDD" id="cd19941">
    <property type="entry name" value="TIL"/>
    <property type="match status" value="3"/>
</dbReference>
<dbReference type="SUPFAM" id="SSF57603">
    <property type="entry name" value="FnI-like domain"/>
    <property type="match status" value="1"/>
</dbReference>
<feature type="compositionally biased region" description="Low complexity" evidence="10">
    <location>
        <begin position="1487"/>
        <end position="1498"/>
    </location>
</feature>
<dbReference type="PANTHER" id="PTHR11339:SF401">
    <property type="entry name" value="MUCIN-5AC"/>
    <property type="match status" value="1"/>
</dbReference>
<dbReference type="InterPro" id="IPR014853">
    <property type="entry name" value="VWF/SSPO/ZAN-like_Cys-rich_dom"/>
</dbReference>
<reference evidence="14" key="2">
    <citation type="submission" date="2025-08" db="UniProtKB">
        <authorList>
            <consortium name="Ensembl"/>
        </authorList>
    </citation>
    <scope>IDENTIFICATION</scope>
</reference>
<dbReference type="PROSITE" id="PS50184">
    <property type="entry name" value="VWFC_2"/>
    <property type="match status" value="2"/>
</dbReference>
<feature type="region of interest" description="Disordered" evidence="10">
    <location>
        <begin position="2387"/>
        <end position="2418"/>
    </location>
</feature>
<dbReference type="InterPro" id="IPR006207">
    <property type="entry name" value="Cys_knot_C"/>
</dbReference>
<feature type="compositionally biased region" description="Low complexity" evidence="10">
    <location>
        <begin position="1982"/>
        <end position="2135"/>
    </location>
</feature>
<dbReference type="SUPFAM" id="SSF57567">
    <property type="entry name" value="Serine protease inhibitors"/>
    <property type="match status" value="4"/>
</dbReference>
<keyword evidence="7" id="KW-0325">Glycoprotein</keyword>
<keyword evidence="4" id="KW-0677">Repeat</keyword>
<name>A0A452R558_URSAM</name>
<dbReference type="SMART" id="SM00214">
    <property type="entry name" value="VWC"/>
    <property type="match status" value="7"/>
</dbReference>
<dbReference type="PROSITE" id="PS01208">
    <property type="entry name" value="VWFC_1"/>
    <property type="match status" value="1"/>
</dbReference>
<sequence>MTFVPPLRTAPVVRARNPAHNGRVCSTWGDFHYKTFDGDVFRFPGLCNYVFSAHCGAAYEDFNVQLRRGRESNTTTVIRVTMKLDGMVIQLTKDSILVNGHLVQLPFSQFGVLIEFSSSYLKVVARLGLVFMWDQDDSVLLELDPKYSNQTCGLCGDFSGQPVFNEFLSHGVKLTPIEFGNLQKMDGPTEQCQDPVPVPPRDCSPGTGICEEVLSSWLFSGCRALVDASSYVQACRQDLCLCEHADRTSCICPTLAEYSRQCTHAGGLPLDWRGPHLCPQTCPLNMQYHECGSPCTDTCSNPEHSQLCEDHCVAGCFCPEGTVLDDIGQTGCIPASQCACVHNGATYAPGAGYATDCTNCTCSRGQWSCRELPCPGTCSVLGGAHFSTFDERQYTVHGDCSYVLAKPCNGSAFTVLAELRRCGLTDSETCLRSLTLSLGGGHTVITVKASGEVFVNQIFTQMPVSAANVTLFRPSTFFIIAQTNLGLQLSIQLAPLMQVFVRLGPELRGRTCGLCGNFNQNQADDFRTLSGVVEGTAAAFANTWKTQAACPNVKNSFEDPCSLSVENEKYAQHWCSRLTDPHGPFARCHAAVNPGTYYSNCMFDTCNCEKSEDCLCAALSSYVHACASKGVLLCGWRDGVCTKSMTTCPKSLTYRYHISTCQPTCRARSHEDVTCGISFVPVDGCTCPRGTFMDDTGKCVPATSCPCYYGGSVVPNGESLHERGVICTCTQGTLTCIGGQVPTPVCTPPMVYLDCRNATPGTAGAGCQKSCFTLDMDCYSSQCEPGCVCPDGLVADGEGRCIAAADCPCVHNEASYLPGQTVRVGCNTCTCKNRMWQCTDEACLATCAVYGDGHYLTFDGRRFSFSGDCAYTLLQDHCGGNGTANGTFRVVTENVPCGTTGVTCSKAIKLFLGSYELRLSDGGVEVIEKGAGQEAPYSIRQMGIYLVVDTEAGLVLLWDRKTSIFLKLSPEFKGRVCGLCGNFDDNAGNDFTTRSRSVVGSALEFGNSWKFSPSCPDAPAPRDPCTANPYRKSWAQKQCSIINSATFAACHAHVEPAKYYAACVGDACACDSGGDCECFCTAVAAYAQACHDVGVCVSWRTPDICPLFCDYYNPEGQCEWHYQPCGAPCMRTCRNPGGRCLHDLRGLEGCYPKCPHEAPIFDEDKMQCVATCPTPPPPLPCRVQGKSYRPGTAVPSDKNCHSCVCTESGVHCVYDSEACVCIYDGRRFRPGDVIYHTTDGTGGCISARCSASGTIERSVYTCSPTTPAPPTTFSFSTSPLGKADALGTKQGCPSPRGSRRGPRAGSLPSLQLGSAGSSTAHTGTTSSPTVQPHPCGEECQWSPWLDVSHPGRGIDSGDFDTLENLRAHGYQVCAVPRRVECQAEGAPGVPLDILGQHVECSPTVGLTCHNRNQTSGLCHNYQIRILCCFPRTCRTSSSPAQTPPPATSRSTETGPTQGVSRVPSVPTSKTPAPGTPTPAPGTPTPAPGTTTTTPGTPTTAVVKTTLLIPSPMPVSTTREPCLQKFCTWTQWFDSSYPGPGINSGDFDTFPYLRSKGYKFCEKPSNVECRAEYFPNIPLEKLGQDVICNKNVGLICLNKNQTPPICYNYEIRIECCELQDVCRSTTHPATLETTHSTSRETETQTQLTWTTGIPSSPTQQSRTSSPPMHPKTSTTPGTHVVSSPVTVTCQPQCTWTKWFDVDFPSPGPHGGDVETYYVESFSNILRKGEKICRRPEYISQLECRAESHPEVRIEKLGQVVQCDLSKGLVCQNRDQKGNIGMCLNYEVRVLCCEPPENCSTHKTVTTTAHLVTSRSTPVPPTIATSVPETSSTSVPPNSPSSVPETSSTPLPPTSPTSVPGTRSSSVPPTSPISVPVTSSISVPPTMPISLPETSSAPVPPSIPISVPVTSSTPVPIMSPTSVPETRSTSVPPTTTVSVPRTSSTPLQPMSPISVPVTSSISVPPTMPISLPETSSTPVPPTIPISVPVTSSTPVPRTSPTSVPETSSTSVPPTSPISVPVTSSTPVPTTIPISVPATSSMPVSRTSATSVPPTIPSSVPVTSSTPVPTTIPISVPVTSSTPVPRTSPTSVPETRSTSVPPTSPISVPVTSSTLVPPTIPISVPETSSTPVSRTSPTSVPPTSPTSVPETSSTSMPPTSPISVPETTSTPVPTTSGTSVPQTRSTPVPTTSPGFSVPETRSTTVSATSPTSVPETSKTSVPPASPTSVHKTGTTSAPTTSTTPVLRPETTHSAHVTGTCQPQCTWTKWFDVDFPSPGPHGGDVESFSNILRKGEKICRRPEYISQLECRAESHPEVRIEKLGQVVQCDLSKGLVCQNRDQKGNIGMCLNYEVRVLCCEPPENCSTHKTVTVPHTPSVSHTSLTETTAHLVTSRSTPVPPTIATSVPETSSTSVSTTVPETTHSAHVTGTCQPQCTWTKWFDVDFPSPGPHGGDVESFSNILRKGEKICRRPEYISQLECRAESHPEVRIEKLGQVVQCDLSKGLVCQNRDQKGNIGMCLNYEVRVLCCEPPEHCGSTSPLPSFSPLPSSAPLPSSVAPSTTTCYCSVSGKLYPSGSIIYQQTDLAGHCYYALCSLDCHVVRRTDQACPSSVPPPAPTTSPPGSSPSVPVPVTKQGCPNAVPPRMRGETWPMPNCSQATCEGNGVISVQPRPCPQAQPPTCANGFPPVKVADHDSCCPHYQCQCVCSGWGDPHYITFDGTYYTFLDNCTYVLVQQIVPVYGHFRVLIDNYFCGAEDGLSCPQSLIVEYRQDRVVLTRRPVLGVMTNQIVFNGQVVRPGFQKDGVSVSQIGIKMYVTIPELGVQVMFSGLIFSVEVPFSKFANNTEGQCGTCTNDKKDECRLPGGAVAASCSEMSGHWKVTTPHQPFCQGPSPTPTVARPTPSPALCSSSSICQLILSKVFERCHAVIPPLTFYQGCVFDQCRVNSSDVVCSGLELYAALCASHGVCIDWRKHTNHTCPFTCPADKVYQPCGPSKLSYCYGSDNASLMALQDAGPITEGCFCPEDMMLFSTSSEVCVPIDCHKCLGPHGEPVEPGHTINVDCQRCTCENGTLTMSCQRQPCPLPPACPVPGFVPVPAAPQANQCCPQYNCACDTSYCPKPVACPEGSRPILTHEEGACCPSQNCSWSVCSVNGTLYQPGSVVSSSLCETCRCEASGSPHSDTAVISCETQICNTHCPMGFEYREQNGQCCGVYLPCPLTLPVGSSLQPGQSWSDPRNPCVTHECEKHRDGLVVVTRKKACPPLSCPEDRAQLSDDGCCLSCPPPQSQNSEWEGPQGVIRQRGCSSLRPVLLTFCRGNCGDSASMYSLEANAVQHRCECCQELRVSLRNVTLRCTDGSSRAFSYPQVEECGCVGQRCGSHGTPGHTQSDEEQSQEIERTGWRMGLGKHIDDLGP</sequence>
<dbReference type="PROSITE" id="PS51233">
    <property type="entry name" value="VWFD"/>
    <property type="match status" value="4"/>
</dbReference>
<feature type="domain" description="VWFC" evidence="12">
    <location>
        <begin position="3143"/>
        <end position="3213"/>
    </location>
</feature>
<feature type="compositionally biased region" description="Pro residues" evidence="10">
    <location>
        <begin position="2608"/>
        <end position="2621"/>
    </location>
</feature>
<evidence type="ECO:0000259" key="11">
    <source>
        <dbReference type="PROSITE" id="PS01225"/>
    </source>
</evidence>
<feature type="region of interest" description="Disordered" evidence="10">
    <location>
        <begin position="1806"/>
        <end position="1951"/>
    </location>
</feature>
<feature type="compositionally biased region" description="Polar residues" evidence="10">
    <location>
        <begin position="2179"/>
        <end position="2191"/>
    </location>
</feature>
<reference evidence="15" key="1">
    <citation type="submission" date="2016-06" db="EMBL/GenBank/DDBJ databases">
        <title>De novo assembly and RNA-Seq shows season-dependent expression and editing in black bear kidneys.</title>
        <authorList>
            <person name="Korstanje R."/>
            <person name="Srivastava A."/>
            <person name="Sarsani V.K."/>
            <person name="Sheehan S.M."/>
            <person name="Seger R.L."/>
            <person name="Barter M.E."/>
            <person name="Lindqvist C."/>
            <person name="Brody L.C."/>
            <person name="Mullikin J.C."/>
        </authorList>
    </citation>
    <scope>NUCLEOTIDE SEQUENCE [LARGE SCALE GENOMIC DNA]</scope>
</reference>
<accession>A0A452R558</accession>
<feature type="compositionally biased region" description="Low complexity" evidence="10">
    <location>
        <begin position="1966"/>
        <end position="1975"/>
    </location>
</feature>
<feature type="domain" description="VWFD" evidence="13">
    <location>
        <begin position="23"/>
        <end position="193"/>
    </location>
</feature>
<dbReference type="SMART" id="SM00041">
    <property type="entry name" value="CT"/>
    <property type="match status" value="1"/>
</dbReference>
<feature type="region of interest" description="Disordered" evidence="10">
    <location>
        <begin position="2606"/>
        <end position="2627"/>
    </location>
</feature>
<keyword evidence="5" id="KW-0186">Copper</keyword>
<dbReference type="Pfam" id="PF25962">
    <property type="entry name" value="TIL_OTOGL_Mucin"/>
    <property type="match status" value="1"/>
</dbReference>
<proteinExistence type="predicted"/>
<feature type="region of interest" description="Disordered" evidence="10">
    <location>
        <begin position="1966"/>
        <end position="2254"/>
    </location>
</feature>
<feature type="domain" description="CTCK" evidence="11">
    <location>
        <begin position="3277"/>
        <end position="3373"/>
    </location>
</feature>
<feature type="compositionally biased region" description="Low complexity" evidence="10">
    <location>
        <begin position="1642"/>
        <end position="1665"/>
    </location>
</feature>
<feature type="compositionally biased region" description="Polar residues" evidence="10">
    <location>
        <begin position="1670"/>
        <end position="1680"/>
    </location>
</feature>
<dbReference type="SMART" id="SM00215">
    <property type="entry name" value="VWC_out"/>
    <property type="match status" value="3"/>
</dbReference>
<dbReference type="InterPro" id="IPR036084">
    <property type="entry name" value="Ser_inhib-like_sf"/>
</dbReference>
<feature type="compositionally biased region" description="Pro residues" evidence="10">
    <location>
        <begin position="1473"/>
        <end position="1486"/>
    </location>
</feature>
<dbReference type="Pfam" id="PF01826">
    <property type="entry name" value="TIL"/>
    <property type="match status" value="1"/>
</dbReference>
<feature type="compositionally biased region" description="Polar residues" evidence="10">
    <location>
        <begin position="1452"/>
        <end position="1469"/>
    </location>
</feature>
<evidence type="ECO:0000256" key="1">
    <source>
        <dbReference type="ARBA" id="ARBA00004613"/>
    </source>
</evidence>
<evidence type="ECO:0000256" key="4">
    <source>
        <dbReference type="ARBA" id="ARBA00022737"/>
    </source>
</evidence>
<dbReference type="InterPro" id="IPR050780">
    <property type="entry name" value="Mucin_vWF_Thrombospondin_sf"/>
</dbReference>
<evidence type="ECO:0000313" key="14">
    <source>
        <dbReference type="Ensembl" id="ENSUAMP00000013423.1"/>
    </source>
</evidence>
<protein>
    <recommendedName>
        <fullName evidence="16">Mucin 5AC, oligomeric mucus/gel-forming</fullName>
    </recommendedName>
</protein>
<feature type="compositionally biased region" description="Low complexity" evidence="10">
    <location>
        <begin position="1303"/>
        <end position="1329"/>
    </location>
</feature>
<evidence type="ECO:0008006" key="16">
    <source>
        <dbReference type="Google" id="ProtNLM"/>
    </source>
</evidence>
<evidence type="ECO:0000256" key="10">
    <source>
        <dbReference type="SAM" id="MobiDB-lite"/>
    </source>
</evidence>
<dbReference type="SMART" id="SM00832">
    <property type="entry name" value="C8"/>
    <property type="match status" value="4"/>
</dbReference>
<dbReference type="Proteomes" id="UP000291022">
    <property type="component" value="Unassembled WGS sequence"/>
</dbReference>
<feature type="compositionally biased region" description="Low complexity" evidence="10">
    <location>
        <begin position="1823"/>
        <end position="1847"/>
    </location>
</feature>
<dbReference type="InterPro" id="IPR002919">
    <property type="entry name" value="TIL_dom"/>
</dbReference>
<dbReference type="SMART" id="SM00216">
    <property type="entry name" value="VWD"/>
    <property type="match status" value="4"/>
</dbReference>
<dbReference type="STRING" id="9643.ENSUAMP00000013423"/>
<evidence type="ECO:0000256" key="2">
    <source>
        <dbReference type="ARBA" id="ARBA00022525"/>
    </source>
</evidence>
<reference evidence="14" key="3">
    <citation type="submission" date="2025-09" db="UniProtKB">
        <authorList>
            <consortium name="Ensembl"/>
        </authorList>
    </citation>
    <scope>IDENTIFICATION</scope>
</reference>
<dbReference type="FunFam" id="2.10.25.10:FF:000674">
    <property type="entry name" value="Mucin-2"/>
    <property type="match status" value="1"/>
</dbReference>
<feature type="region of interest" description="Disordered" evidence="10">
    <location>
        <begin position="1436"/>
        <end position="1498"/>
    </location>
</feature>
<dbReference type="Gene3D" id="2.10.25.10">
    <property type="entry name" value="Laminin"/>
    <property type="match status" value="4"/>
</dbReference>
<evidence type="ECO:0000256" key="9">
    <source>
        <dbReference type="PROSITE-ProRule" id="PRU00039"/>
    </source>
</evidence>
<feature type="domain" description="VWFD" evidence="13">
    <location>
        <begin position="845"/>
        <end position="1016"/>
    </location>
</feature>
<keyword evidence="6" id="KW-1015">Disulfide bond</keyword>
<dbReference type="InterPro" id="IPR001007">
    <property type="entry name" value="VWF_dom"/>
</dbReference>
<dbReference type="Pfam" id="PF00094">
    <property type="entry name" value="VWD"/>
    <property type="match status" value="4"/>
</dbReference>
<feature type="region of interest" description="Disordered" evidence="10">
    <location>
        <begin position="1273"/>
        <end position="1334"/>
    </location>
</feature>
<evidence type="ECO:0000313" key="15">
    <source>
        <dbReference type="Proteomes" id="UP000291022"/>
    </source>
</evidence>
<dbReference type="PROSITE" id="PS01185">
    <property type="entry name" value="CTCK_1"/>
    <property type="match status" value="1"/>
</dbReference>
<dbReference type="PROSITE" id="PS01225">
    <property type="entry name" value="CTCK_2"/>
    <property type="match status" value="1"/>
</dbReference>
<comment type="subcellular location">
    <subcellularLocation>
        <location evidence="1">Secreted</location>
    </subcellularLocation>
</comment>
<evidence type="ECO:0000256" key="5">
    <source>
        <dbReference type="ARBA" id="ARBA00023008"/>
    </source>
</evidence>
<feature type="compositionally biased region" description="Polar residues" evidence="10">
    <location>
        <begin position="1806"/>
        <end position="1815"/>
    </location>
</feature>
<dbReference type="GO" id="GO:0005576">
    <property type="term" value="C:extracellular region"/>
    <property type="evidence" value="ECO:0007669"/>
    <property type="project" value="UniProtKB-SubCell"/>
</dbReference>
<dbReference type="Ensembl" id="ENSUAMT00000015051.1">
    <property type="protein sequence ID" value="ENSUAMP00000013423.1"/>
    <property type="gene ID" value="ENSUAMG00000010765.1"/>
</dbReference>
<dbReference type="PANTHER" id="PTHR11339">
    <property type="entry name" value="EXTRACELLULAR MATRIX GLYCOPROTEIN RELATED"/>
    <property type="match status" value="1"/>
</dbReference>
<dbReference type="GeneTree" id="ENSGT00940000156076"/>
<evidence type="ECO:0000256" key="3">
    <source>
        <dbReference type="ARBA" id="ARBA00022729"/>
    </source>
</evidence>
<feature type="compositionally biased region" description="Low complexity" evidence="10">
    <location>
        <begin position="1854"/>
        <end position="1895"/>
    </location>
</feature>
<feature type="compositionally biased region" description="Low complexity" evidence="10">
    <location>
        <begin position="2401"/>
        <end position="2418"/>
    </location>
</feature>
<feature type="region of interest" description="Disordered" evidence="10">
    <location>
        <begin position="3377"/>
        <end position="3409"/>
    </location>
</feature>
<keyword evidence="15" id="KW-1185">Reference proteome</keyword>
<evidence type="ECO:0000259" key="13">
    <source>
        <dbReference type="PROSITE" id="PS51233"/>
    </source>
</evidence>
<keyword evidence="3" id="KW-0732">Signal</keyword>
<feature type="compositionally biased region" description="Low complexity" evidence="10">
    <location>
        <begin position="2199"/>
        <end position="2214"/>
    </location>
</feature>
<dbReference type="FunFam" id="2.10.25.10:FF:000414">
    <property type="entry name" value="von Willebrand factor"/>
    <property type="match status" value="1"/>
</dbReference>
<dbReference type="InterPro" id="IPR025155">
    <property type="entry name" value="WxxW_domain"/>
</dbReference>
<dbReference type="Pfam" id="PF08742">
    <property type="entry name" value="C8"/>
    <property type="match status" value="4"/>
</dbReference>
<keyword evidence="2" id="KW-0964">Secreted</keyword>
<organism evidence="14 15">
    <name type="scientific">Ursus americanus</name>
    <name type="common">American black bear</name>
    <name type="synonym">Euarctos americanus</name>
    <dbReference type="NCBI Taxonomy" id="9643"/>
    <lineage>
        <taxon>Eukaryota</taxon>
        <taxon>Metazoa</taxon>
        <taxon>Chordata</taxon>
        <taxon>Craniata</taxon>
        <taxon>Vertebrata</taxon>
        <taxon>Euteleostomi</taxon>
        <taxon>Mammalia</taxon>
        <taxon>Eutheria</taxon>
        <taxon>Laurasiatheria</taxon>
        <taxon>Carnivora</taxon>
        <taxon>Caniformia</taxon>
        <taxon>Ursidae</taxon>
        <taxon>Ursus</taxon>
    </lineage>
</organism>
<feature type="domain" description="VWFC" evidence="12">
    <location>
        <begin position="3038"/>
        <end position="3107"/>
    </location>
</feature>
<feature type="compositionally biased region" description="Low complexity" evidence="10">
    <location>
        <begin position="2229"/>
        <end position="2241"/>
    </location>
</feature>
<dbReference type="Pfam" id="PF13330">
    <property type="entry name" value="Mucin2_WxxW"/>
    <property type="match status" value="5"/>
</dbReference>
<dbReference type="FunFam" id="2.10.25.10:FF:000153">
    <property type="entry name" value="MUC5B isoform 1"/>
    <property type="match status" value="1"/>
</dbReference>
<feature type="compositionally biased region" description="Low complexity" evidence="10">
    <location>
        <begin position="2142"/>
        <end position="2178"/>
    </location>
</feature>
<feature type="domain" description="VWFD" evidence="13">
    <location>
        <begin position="376"/>
        <end position="551"/>
    </location>
</feature>
<dbReference type="InterPro" id="IPR001846">
    <property type="entry name" value="VWF_type-D"/>
</dbReference>
<comment type="caution">
    <text evidence="9">Lacks conserved residue(s) required for the propagation of feature annotation.</text>
</comment>